<dbReference type="SUPFAM" id="SSF142433">
    <property type="entry name" value="CinA-like"/>
    <property type="match status" value="1"/>
</dbReference>
<gene>
    <name evidence="2" type="primary">cinA</name>
    <name evidence="2" type="ORF">DIS24_g4506</name>
</gene>
<keyword evidence="3" id="KW-1185">Reference proteome</keyword>
<proteinExistence type="predicted"/>
<dbReference type="Gene3D" id="3.90.950.20">
    <property type="entry name" value="CinA-like"/>
    <property type="match status" value="1"/>
</dbReference>
<dbReference type="EMBL" id="JAUJDW010000016">
    <property type="protein sequence ID" value="KAK0658873.1"/>
    <property type="molecule type" value="Genomic_DNA"/>
</dbReference>
<evidence type="ECO:0000313" key="3">
    <source>
        <dbReference type="Proteomes" id="UP001175001"/>
    </source>
</evidence>
<sequence>MFPPPELKAVSKEVAELLKERGETLSVAETAAGGLTSAAILATPGASSIFKGGLQLYTLESRIAYGGWTEENLRNYAGPTPEIVKGMAEHVRGTLNTTYTVCESGTAGPTGGETKNRTPGYVALAVTSAAGTVTREVDTGLDGDREANMLKFAVEGLTLLRDLIKGDVKP</sequence>
<organism evidence="2 3">
    <name type="scientific">Lasiodiplodia hormozganensis</name>
    <dbReference type="NCBI Taxonomy" id="869390"/>
    <lineage>
        <taxon>Eukaryota</taxon>
        <taxon>Fungi</taxon>
        <taxon>Dikarya</taxon>
        <taxon>Ascomycota</taxon>
        <taxon>Pezizomycotina</taxon>
        <taxon>Dothideomycetes</taxon>
        <taxon>Dothideomycetes incertae sedis</taxon>
        <taxon>Botryosphaeriales</taxon>
        <taxon>Botryosphaeriaceae</taxon>
        <taxon>Lasiodiplodia</taxon>
    </lineage>
</organism>
<dbReference type="Proteomes" id="UP001175001">
    <property type="component" value="Unassembled WGS sequence"/>
</dbReference>
<comment type="caution">
    <text evidence="2">The sequence shown here is derived from an EMBL/GenBank/DDBJ whole genome shotgun (WGS) entry which is preliminary data.</text>
</comment>
<dbReference type="InterPro" id="IPR008136">
    <property type="entry name" value="CinA_C"/>
</dbReference>
<reference evidence="2" key="1">
    <citation type="submission" date="2023-06" db="EMBL/GenBank/DDBJ databases">
        <title>Multi-omics analyses reveal the molecular pathogenesis toolkit of Lasiodiplodia hormozganensis, a cross-kingdom pathogen.</title>
        <authorList>
            <person name="Felix C."/>
            <person name="Meneses R."/>
            <person name="Goncalves M.F.M."/>
            <person name="Tilleman L."/>
            <person name="Duarte A.S."/>
            <person name="Jorrin-Novo J.V."/>
            <person name="Van De Peer Y."/>
            <person name="Deforce D."/>
            <person name="Van Nieuwerburgh F."/>
            <person name="Esteves A.C."/>
            <person name="Alves A."/>
        </authorList>
    </citation>
    <scope>NUCLEOTIDE SEQUENCE</scope>
    <source>
        <strain evidence="2">CBS 339.90</strain>
    </source>
</reference>
<feature type="domain" description="CinA C-terminal" evidence="1">
    <location>
        <begin position="9"/>
        <end position="163"/>
    </location>
</feature>
<dbReference type="Pfam" id="PF02464">
    <property type="entry name" value="CinA"/>
    <property type="match status" value="1"/>
</dbReference>
<evidence type="ECO:0000313" key="2">
    <source>
        <dbReference type="EMBL" id="KAK0658873.1"/>
    </source>
</evidence>
<accession>A0AA39YUH3</accession>
<dbReference type="AlphaFoldDB" id="A0AA39YUH3"/>
<name>A0AA39YUH3_9PEZI</name>
<protein>
    <submittedName>
        <fullName evidence="2">Competence-damage inducible protein</fullName>
    </submittedName>
</protein>
<evidence type="ECO:0000259" key="1">
    <source>
        <dbReference type="Pfam" id="PF02464"/>
    </source>
</evidence>
<dbReference type="InterPro" id="IPR036653">
    <property type="entry name" value="CinA-like_C"/>
</dbReference>